<organism evidence="1 2">
    <name type="scientific">Prosthecobacter algae</name>
    <dbReference type="NCBI Taxonomy" id="1144682"/>
    <lineage>
        <taxon>Bacteria</taxon>
        <taxon>Pseudomonadati</taxon>
        <taxon>Verrucomicrobiota</taxon>
        <taxon>Verrucomicrobiia</taxon>
        <taxon>Verrucomicrobiales</taxon>
        <taxon>Verrucomicrobiaceae</taxon>
        <taxon>Prosthecobacter</taxon>
    </lineage>
</organism>
<evidence type="ECO:0000313" key="2">
    <source>
        <dbReference type="Proteomes" id="UP001499852"/>
    </source>
</evidence>
<dbReference type="EMBL" id="BAABIA010000005">
    <property type="protein sequence ID" value="GAA5141873.1"/>
    <property type="molecule type" value="Genomic_DNA"/>
</dbReference>
<gene>
    <name evidence="1" type="ORF">GCM10023213_26830</name>
</gene>
<proteinExistence type="predicted"/>
<protein>
    <submittedName>
        <fullName evidence="1">Uncharacterized protein</fullName>
    </submittedName>
</protein>
<name>A0ABP9P7M3_9BACT</name>
<comment type="caution">
    <text evidence="1">The sequence shown here is derived from an EMBL/GenBank/DDBJ whole genome shotgun (WGS) entry which is preliminary data.</text>
</comment>
<sequence>MMTRVSKTVTAGDAALAVQGAAASAAPAWRDWERKERRLVVGDEDIRWKG</sequence>
<evidence type="ECO:0000313" key="1">
    <source>
        <dbReference type="EMBL" id="GAA5141873.1"/>
    </source>
</evidence>
<accession>A0ABP9P7M3</accession>
<dbReference type="Proteomes" id="UP001499852">
    <property type="component" value="Unassembled WGS sequence"/>
</dbReference>
<keyword evidence="2" id="KW-1185">Reference proteome</keyword>
<reference evidence="2" key="1">
    <citation type="journal article" date="2019" name="Int. J. Syst. Evol. Microbiol.">
        <title>The Global Catalogue of Microorganisms (GCM) 10K type strain sequencing project: providing services to taxonomists for standard genome sequencing and annotation.</title>
        <authorList>
            <consortium name="The Broad Institute Genomics Platform"/>
            <consortium name="The Broad Institute Genome Sequencing Center for Infectious Disease"/>
            <person name="Wu L."/>
            <person name="Ma J."/>
        </authorList>
    </citation>
    <scope>NUCLEOTIDE SEQUENCE [LARGE SCALE GENOMIC DNA]</scope>
    <source>
        <strain evidence="2">JCM 18053</strain>
    </source>
</reference>